<reference evidence="5 6" key="1">
    <citation type="submission" date="2024-08" db="EMBL/GenBank/DDBJ databases">
        <title>Whole-genome sequencing of halo(alkali)philic microorganisms from hypersaline lakes.</title>
        <authorList>
            <person name="Sorokin D.Y."/>
            <person name="Merkel A.Y."/>
            <person name="Messina E."/>
            <person name="Yakimov M."/>
        </authorList>
    </citation>
    <scope>NUCLEOTIDE SEQUENCE [LARGE SCALE GENOMIC DNA]</scope>
    <source>
        <strain evidence="5 6">Cl-TMA</strain>
    </source>
</reference>
<dbReference type="GO" id="GO:0016787">
    <property type="term" value="F:hydrolase activity"/>
    <property type="evidence" value="ECO:0007669"/>
    <property type="project" value="UniProtKB-KW"/>
</dbReference>
<dbReference type="EC" id="3.-.-.-" evidence="5"/>
<dbReference type="EMBL" id="JBGUAW010000005">
    <property type="protein sequence ID" value="MFA9460970.1"/>
    <property type="molecule type" value="Genomic_DNA"/>
</dbReference>
<evidence type="ECO:0000256" key="2">
    <source>
        <dbReference type="ARBA" id="ARBA00022729"/>
    </source>
</evidence>
<dbReference type="PANTHER" id="PTHR34216:SF3">
    <property type="entry name" value="POLY-BETA-1,6-N-ACETYL-D-GLUCOSAMINE N-DEACETYLASE"/>
    <property type="match status" value="1"/>
</dbReference>
<sequence length="346" mass="38242">MKRPELLGLRGLTTLASPGSGKARLAILIYHRVLPERDPLDPDIPDQASFDWQMGLLAEEFHPVSLLEGVRGLVRGSLPPRAVAITFDDGYRDNYSVALPVLEKWGLPATFFIATDYLHGRWMWNDLITETVRRWPNSRMDLTPMGLGNWSLADDGSRRDARLGLINALRYLPFDDRERNVKALWEMLDVSQEPRLMMAPHEVRALAGAGMEIGAHTRSHPILSNLEPGTAREEIAGSRAALEDLVGGPCRLFAYPNGCPGRDYGAEHVRMVRELGFEAAVSTQWGAAGRRTCPYQLPRFTPWNETPKGFYLGLLRNLLRGTGPVASGASGPAVRGSAEDTRSPGH</sequence>
<evidence type="ECO:0000256" key="1">
    <source>
        <dbReference type="ARBA" id="ARBA00004613"/>
    </source>
</evidence>
<dbReference type="RefSeq" id="WP_373655750.1">
    <property type="nucleotide sequence ID" value="NZ_JBGUAW010000005.1"/>
</dbReference>
<dbReference type="InterPro" id="IPR002509">
    <property type="entry name" value="NODB_dom"/>
</dbReference>
<dbReference type="PROSITE" id="PS51677">
    <property type="entry name" value="NODB"/>
    <property type="match status" value="1"/>
</dbReference>
<dbReference type="Pfam" id="PF01522">
    <property type="entry name" value="Polysacc_deac_1"/>
    <property type="match status" value="2"/>
</dbReference>
<keyword evidence="2" id="KW-0732">Signal</keyword>
<dbReference type="Gene3D" id="3.20.20.370">
    <property type="entry name" value="Glycoside hydrolase/deacetylase"/>
    <property type="match status" value="1"/>
</dbReference>
<comment type="subcellular location">
    <subcellularLocation>
        <location evidence="1">Secreted</location>
    </subcellularLocation>
</comment>
<protein>
    <submittedName>
        <fullName evidence="5">Polysaccharide deacetylase family protein</fullName>
        <ecNumber evidence="5">3.-.-.-</ecNumber>
    </submittedName>
</protein>
<dbReference type="SUPFAM" id="SSF88713">
    <property type="entry name" value="Glycoside hydrolase/deacetylase"/>
    <property type="match status" value="1"/>
</dbReference>
<feature type="domain" description="NodB homology" evidence="4">
    <location>
        <begin position="81"/>
        <end position="346"/>
    </location>
</feature>
<proteinExistence type="predicted"/>
<name>A0ABV4TY09_9GAMM</name>
<accession>A0ABV4TY09</accession>
<dbReference type="InterPro" id="IPR011330">
    <property type="entry name" value="Glyco_hydro/deAcase_b/a-brl"/>
</dbReference>
<organism evidence="5 6">
    <name type="scientific">Thiohalorhabdus methylotrophus</name>
    <dbReference type="NCBI Taxonomy" id="3242694"/>
    <lineage>
        <taxon>Bacteria</taxon>
        <taxon>Pseudomonadati</taxon>
        <taxon>Pseudomonadota</taxon>
        <taxon>Gammaproteobacteria</taxon>
        <taxon>Thiohalorhabdales</taxon>
        <taxon>Thiohalorhabdaceae</taxon>
        <taxon>Thiohalorhabdus</taxon>
    </lineage>
</organism>
<comment type="caution">
    <text evidence="5">The sequence shown here is derived from an EMBL/GenBank/DDBJ whole genome shotgun (WGS) entry which is preliminary data.</text>
</comment>
<evidence type="ECO:0000259" key="4">
    <source>
        <dbReference type="PROSITE" id="PS51677"/>
    </source>
</evidence>
<feature type="region of interest" description="Disordered" evidence="3">
    <location>
        <begin position="325"/>
        <end position="346"/>
    </location>
</feature>
<dbReference type="InterPro" id="IPR051398">
    <property type="entry name" value="Polysacch_Deacetylase"/>
</dbReference>
<dbReference type="Proteomes" id="UP001575181">
    <property type="component" value="Unassembled WGS sequence"/>
</dbReference>
<keyword evidence="5" id="KW-0378">Hydrolase</keyword>
<dbReference type="CDD" id="cd10918">
    <property type="entry name" value="CE4_NodB_like_5s_6s"/>
    <property type="match status" value="1"/>
</dbReference>
<evidence type="ECO:0000256" key="3">
    <source>
        <dbReference type="SAM" id="MobiDB-lite"/>
    </source>
</evidence>
<feature type="compositionally biased region" description="Basic and acidic residues" evidence="3">
    <location>
        <begin position="337"/>
        <end position="346"/>
    </location>
</feature>
<dbReference type="PANTHER" id="PTHR34216">
    <property type="match status" value="1"/>
</dbReference>
<gene>
    <name evidence="5" type="ORF">ACERLL_09045</name>
</gene>
<keyword evidence="6" id="KW-1185">Reference proteome</keyword>
<evidence type="ECO:0000313" key="6">
    <source>
        <dbReference type="Proteomes" id="UP001575181"/>
    </source>
</evidence>
<evidence type="ECO:0000313" key="5">
    <source>
        <dbReference type="EMBL" id="MFA9460970.1"/>
    </source>
</evidence>